<dbReference type="GO" id="GO:0005765">
    <property type="term" value="C:lysosomal membrane"/>
    <property type="evidence" value="ECO:0007669"/>
    <property type="project" value="TreeGrafter"/>
</dbReference>
<dbReference type="OrthoDB" id="428525at2759"/>
<dbReference type="GO" id="GO:0015108">
    <property type="term" value="F:chloride transmembrane transporter activity"/>
    <property type="evidence" value="ECO:0007669"/>
    <property type="project" value="TreeGrafter"/>
</dbReference>
<evidence type="ECO:0000256" key="1">
    <source>
        <dbReference type="ARBA" id="ARBA00022737"/>
    </source>
</evidence>
<keyword evidence="3" id="KW-0812">Transmembrane</keyword>
<dbReference type="Proteomes" id="UP001152888">
    <property type="component" value="Unassembled WGS sequence"/>
</dbReference>
<feature type="transmembrane region" description="Helical" evidence="3">
    <location>
        <begin position="106"/>
        <end position="127"/>
    </location>
</feature>
<evidence type="ECO:0000256" key="3">
    <source>
        <dbReference type="SAM" id="Phobius"/>
    </source>
</evidence>
<dbReference type="PANTHER" id="PTHR11689">
    <property type="entry name" value="CHLORIDE CHANNEL PROTEIN CLC FAMILY MEMBER"/>
    <property type="match status" value="1"/>
</dbReference>
<keyword evidence="2" id="KW-0129">CBS domain</keyword>
<keyword evidence="5" id="KW-1185">Reference proteome</keyword>
<protein>
    <submittedName>
        <fullName evidence="4">Uncharacterized protein</fullName>
    </submittedName>
</protein>
<evidence type="ECO:0000313" key="5">
    <source>
        <dbReference type="Proteomes" id="UP001152888"/>
    </source>
</evidence>
<reference evidence="4" key="1">
    <citation type="submission" date="2022-03" db="EMBL/GenBank/DDBJ databases">
        <authorList>
            <person name="Sayadi A."/>
        </authorList>
    </citation>
    <scope>NUCLEOTIDE SEQUENCE</scope>
</reference>
<comment type="caution">
    <text evidence="4">The sequence shown here is derived from an EMBL/GenBank/DDBJ whole genome shotgun (WGS) entry which is preliminary data.</text>
</comment>
<gene>
    <name evidence="4" type="ORF">ACAOBT_LOCUS3103</name>
</gene>
<keyword evidence="1" id="KW-0677">Repeat</keyword>
<name>A0A9P0JXI3_ACAOB</name>
<dbReference type="EMBL" id="CAKOFQ010006681">
    <property type="protein sequence ID" value="CAH1959303.1"/>
    <property type="molecule type" value="Genomic_DNA"/>
</dbReference>
<dbReference type="PANTHER" id="PTHR11689:SF136">
    <property type="entry name" value="H(+)_CL(-) EXCHANGE TRANSPORTER 7"/>
    <property type="match status" value="1"/>
</dbReference>
<evidence type="ECO:0000256" key="2">
    <source>
        <dbReference type="ARBA" id="ARBA00023122"/>
    </source>
</evidence>
<organism evidence="4 5">
    <name type="scientific">Acanthoscelides obtectus</name>
    <name type="common">Bean weevil</name>
    <name type="synonym">Bruchus obtectus</name>
    <dbReference type="NCBI Taxonomy" id="200917"/>
    <lineage>
        <taxon>Eukaryota</taxon>
        <taxon>Metazoa</taxon>
        <taxon>Ecdysozoa</taxon>
        <taxon>Arthropoda</taxon>
        <taxon>Hexapoda</taxon>
        <taxon>Insecta</taxon>
        <taxon>Pterygota</taxon>
        <taxon>Neoptera</taxon>
        <taxon>Endopterygota</taxon>
        <taxon>Coleoptera</taxon>
        <taxon>Polyphaga</taxon>
        <taxon>Cucujiformia</taxon>
        <taxon>Chrysomeloidea</taxon>
        <taxon>Chrysomelidae</taxon>
        <taxon>Bruchinae</taxon>
        <taxon>Bruchini</taxon>
        <taxon>Acanthoscelides</taxon>
    </lineage>
</organism>
<sequence length="144" mass="16303">MDGGDGSSQNGHNQTPPAKITKFRNVVSINNDSDEDIIITSNEANLSSSVRRRVQISNEKIQTGSLNILSAKYESLDYDTCENYLLLDEERKKGYKFIVQKSIARWFVFLLIGMLTAIIACIIDISVEELSRMKYRSLSKCILF</sequence>
<accession>A0A9P0JXI3</accession>
<dbReference type="AlphaFoldDB" id="A0A9P0JXI3"/>
<evidence type="ECO:0000313" key="4">
    <source>
        <dbReference type="EMBL" id="CAH1959303.1"/>
    </source>
</evidence>
<dbReference type="InterPro" id="IPR051280">
    <property type="entry name" value="Cl-channel/antiporter"/>
</dbReference>
<keyword evidence="3" id="KW-0472">Membrane</keyword>
<keyword evidence="3" id="KW-1133">Transmembrane helix</keyword>
<proteinExistence type="predicted"/>